<feature type="domain" description="Prohead serine protease" evidence="4">
    <location>
        <begin position="14"/>
        <end position="175"/>
    </location>
</feature>
<protein>
    <recommendedName>
        <fullName evidence="4">Prohead serine protease domain-containing protein</fullName>
    </recommendedName>
</protein>
<keyword evidence="3" id="KW-0378">Hydrolase</keyword>
<dbReference type="AlphaFoldDB" id="A0A1E7G3D8"/>
<evidence type="ECO:0000313" key="5">
    <source>
        <dbReference type="EMBL" id="OEU39484.1"/>
    </source>
</evidence>
<reference evidence="5" key="1">
    <citation type="journal article" date="2016" name="Appl. Microbiol. Biotechnol.">
        <title>Adhesion of the genome-sequenced Lactococcus lactis subsp. cremoris IBB477 strain is mediated by specific molecular determinants.</title>
        <authorList>
            <person name="Radziwill-Bienkowska J.M."/>
            <person name="Le D.T."/>
            <person name="Szczesny P."/>
            <person name="Duviau M.P."/>
            <person name="Aleksandrzak-Piekarczyk T."/>
            <person name="Loubiere P."/>
            <person name="Mercier-Bonin M."/>
            <person name="Bardowski J.K."/>
            <person name="Kowalczyk M."/>
        </authorList>
    </citation>
    <scope>NUCLEOTIDE SEQUENCE [LARGE SCALE GENOMIC DNA]</scope>
    <source>
        <strain evidence="5">IBB477</strain>
    </source>
</reference>
<dbReference type="RefSeq" id="WP_046124377.1">
    <property type="nucleotide sequence ID" value="NZ_CM007353.1"/>
</dbReference>
<organism evidence="5">
    <name type="scientific">Lactococcus cremoris subsp. cremoris IBB477</name>
    <dbReference type="NCBI Taxonomy" id="1449093"/>
    <lineage>
        <taxon>Bacteria</taxon>
        <taxon>Bacillati</taxon>
        <taxon>Bacillota</taxon>
        <taxon>Bacilli</taxon>
        <taxon>Lactobacillales</taxon>
        <taxon>Streptococcaceae</taxon>
        <taxon>Lactococcus</taxon>
        <taxon>Lactococcus cremoris subsp. cremoris</taxon>
    </lineage>
</organism>
<gene>
    <name evidence="5" type="ORF">AJ89_08330</name>
</gene>
<dbReference type="Pfam" id="PF04586">
    <property type="entry name" value="Peptidase_S78"/>
    <property type="match status" value="1"/>
</dbReference>
<sequence length="198" mass="22581">MEKRKNYQVRNFRSLDLNANDEAAEKIISGYFIVFNSETELYEGCFEEIAPESFDNVDLSDVRALIDHETSKVLGRTKPGTLTLSVDAKGVYGEIKVNENDTEAMNLYSRVQRGDVDQCSFGFNILDEAMETRDDGSYKFTIKAIELFEVSVVTFPAYADTAVEARSKQIENMEKREFLAKKSKLEEKLNGLKTTYFE</sequence>
<evidence type="ECO:0000259" key="4">
    <source>
        <dbReference type="Pfam" id="PF04586"/>
    </source>
</evidence>
<evidence type="ECO:0000256" key="2">
    <source>
        <dbReference type="ARBA" id="ARBA00022670"/>
    </source>
</evidence>
<evidence type="ECO:0000256" key="3">
    <source>
        <dbReference type="ARBA" id="ARBA00022801"/>
    </source>
</evidence>
<dbReference type="NCBIfam" id="TIGR01543">
    <property type="entry name" value="proheadase_HK97"/>
    <property type="match status" value="1"/>
</dbReference>
<comment type="caution">
    <text evidence="5">The sequence shown here is derived from an EMBL/GenBank/DDBJ whole genome shotgun (WGS) entry which is preliminary data.</text>
</comment>
<name>A0A1E7G3D8_LACLC</name>
<evidence type="ECO:0000256" key="1">
    <source>
        <dbReference type="ARBA" id="ARBA00022612"/>
    </source>
</evidence>
<keyword evidence="2" id="KW-0645">Protease</keyword>
<dbReference type="Proteomes" id="UP000176236">
    <property type="component" value="Chromosome"/>
</dbReference>
<keyword evidence="1" id="KW-1188">Viral release from host cell</keyword>
<dbReference type="InterPro" id="IPR054613">
    <property type="entry name" value="Peptidase_S78_dom"/>
</dbReference>
<accession>A0A1E7G3D8</accession>
<dbReference type="EMBL" id="JMMZ01000023">
    <property type="protein sequence ID" value="OEU39484.1"/>
    <property type="molecule type" value="Genomic_DNA"/>
</dbReference>
<dbReference type="InterPro" id="IPR006433">
    <property type="entry name" value="Prohead_protease"/>
</dbReference>
<dbReference type="GO" id="GO:0006508">
    <property type="term" value="P:proteolysis"/>
    <property type="evidence" value="ECO:0007669"/>
    <property type="project" value="UniProtKB-KW"/>
</dbReference>
<dbReference type="GO" id="GO:0008233">
    <property type="term" value="F:peptidase activity"/>
    <property type="evidence" value="ECO:0007669"/>
    <property type="project" value="UniProtKB-KW"/>
</dbReference>
<proteinExistence type="predicted"/>